<sequence>MEEIIKKLINSDLKTVEAATGIPYDRMYKWIKGKGNPKIEDYNILVAYFDGSSSINNVTGKQFKTAIIEKYPDISEAAKELGLNPEELLKIFKKAKVTENVLEEAYYKLGIVVEGHSVIKPEGIVRNLYSEPKGIPMYSDKAAASAVELYNDEASDQEPAFFVSIPQFADCDFGKMIFGHSMYPTYESGSYAFMKRVGDLRQVSPGEVYYIETTYLKVTKRLQYGKLGFEDDHFLAMSDNEEKRPDGGFRYETFPIFKEDIKALYIVKGALKQNQN</sequence>
<organism evidence="1 2">
    <name type="scientific">Mucilaginibacter gynuensis</name>
    <dbReference type="NCBI Taxonomy" id="1302236"/>
    <lineage>
        <taxon>Bacteria</taxon>
        <taxon>Pseudomonadati</taxon>
        <taxon>Bacteroidota</taxon>
        <taxon>Sphingobacteriia</taxon>
        <taxon>Sphingobacteriales</taxon>
        <taxon>Sphingobacteriaceae</taxon>
        <taxon>Mucilaginibacter</taxon>
    </lineage>
</organism>
<dbReference type="CDD" id="cd06462">
    <property type="entry name" value="Peptidase_S24_S26"/>
    <property type="match status" value="1"/>
</dbReference>
<comment type="caution">
    <text evidence="1">The sequence shown here is derived from an EMBL/GenBank/DDBJ whole genome shotgun (WGS) entry which is preliminary data.</text>
</comment>
<evidence type="ECO:0000313" key="1">
    <source>
        <dbReference type="EMBL" id="GAA4338751.1"/>
    </source>
</evidence>
<keyword evidence="2" id="KW-1185">Reference proteome</keyword>
<name>A0ABP8HFV2_9SPHI</name>
<reference evidence="2" key="1">
    <citation type="journal article" date="2019" name="Int. J. Syst. Evol. Microbiol.">
        <title>The Global Catalogue of Microorganisms (GCM) 10K type strain sequencing project: providing services to taxonomists for standard genome sequencing and annotation.</title>
        <authorList>
            <consortium name="The Broad Institute Genomics Platform"/>
            <consortium name="The Broad Institute Genome Sequencing Center for Infectious Disease"/>
            <person name="Wu L."/>
            <person name="Ma J."/>
        </authorList>
    </citation>
    <scope>NUCLEOTIDE SEQUENCE [LARGE SCALE GENOMIC DNA]</scope>
    <source>
        <strain evidence="2">JCM 17705</strain>
    </source>
</reference>
<dbReference type="EMBL" id="BAABFT010000021">
    <property type="protein sequence ID" value="GAA4338751.1"/>
    <property type="molecule type" value="Genomic_DNA"/>
</dbReference>
<gene>
    <name evidence="1" type="ORF">GCM10023149_48960</name>
</gene>
<dbReference type="Proteomes" id="UP001500582">
    <property type="component" value="Unassembled WGS sequence"/>
</dbReference>
<dbReference type="RefSeq" id="WP_345213849.1">
    <property type="nucleotide sequence ID" value="NZ_BAABFT010000021.1"/>
</dbReference>
<evidence type="ECO:0000313" key="2">
    <source>
        <dbReference type="Proteomes" id="UP001500582"/>
    </source>
</evidence>
<accession>A0ABP8HFV2</accession>
<proteinExistence type="predicted"/>
<dbReference type="Gene3D" id="2.10.109.10">
    <property type="entry name" value="Umud Fragment, subunit A"/>
    <property type="match status" value="1"/>
</dbReference>
<evidence type="ECO:0008006" key="3">
    <source>
        <dbReference type="Google" id="ProtNLM"/>
    </source>
</evidence>
<protein>
    <recommendedName>
        <fullName evidence="3">Peptidase S24/S26A/S26B/S26C domain-containing protein</fullName>
    </recommendedName>
</protein>